<evidence type="ECO:0000259" key="8">
    <source>
        <dbReference type="Pfam" id="PF02397"/>
    </source>
</evidence>
<dbReference type="Gene3D" id="3.40.50.720">
    <property type="entry name" value="NAD(P)-binding Rossmann-like Domain"/>
    <property type="match status" value="1"/>
</dbReference>
<accession>A0ABZ0J9Z2</accession>
<evidence type="ECO:0000256" key="7">
    <source>
        <dbReference type="SAM" id="Phobius"/>
    </source>
</evidence>
<evidence type="ECO:0000313" key="10">
    <source>
        <dbReference type="Proteomes" id="UP001303211"/>
    </source>
</evidence>
<feature type="transmembrane region" description="Helical" evidence="7">
    <location>
        <begin position="85"/>
        <end position="103"/>
    </location>
</feature>
<evidence type="ECO:0000256" key="4">
    <source>
        <dbReference type="ARBA" id="ARBA00022692"/>
    </source>
</evidence>
<keyword evidence="10" id="KW-1185">Reference proteome</keyword>
<feature type="transmembrane region" description="Helical" evidence="7">
    <location>
        <begin position="40"/>
        <end position="64"/>
    </location>
</feature>
<dbReference type="NCBIfam" id="TIGR03025">
    <property type="entry name" value="EPS_sugtrans"/>
    <property type="match status" value="1"/>
</dbReference>
<proteinExistence type="inferred from homology"/>
<evidence type="ECO:0000256" key="5">
    <source>
        <dbReference type="ARBA" id="ARBA00022989"/>
    </source>
</evidence>
<dbReference type="PANTHER" id="PTHR30576:SF21">
    <property type="entry name" value="UDP-GLUCOSE:UNDECAPRENYL-PHOSPHATE GLUCOSE-1-PHOSPHATE TRANSFERASE"/>
    <property type="match status" value="1"/>
</dbReference>
<protein>
    <submittedName>
        <fullName evidence="9">TIGR03013 family PEP-CTERM/XrtA system glycosyltransferase</fullName>
    </submittedName>
</protein>
<feature type="domain" description="Bacterial sugar transferase" evidence="8">
    <location>
        <begin position="275"/>
        <end position="458"/>
    </location>
</feature>
<evidence type="ECO:0000256" key="6">
    <source>
        <dbReference type="ARBA" id="ARBA00023136"/>
    </source>
</evidence>
<keyword evidence="3" id="KW-0808">Transferase</keyword>
<evidence type="ECO:0000313" key="9">
    <source>
        <dbReference type="EMBL" id="WOO34012.1"/>
    </source>
</evidence>
<dbReference type="NCBIfam" id="TIGR03013">
    <property type="entry name" value="EpsB_2"/>
    <property type="match status" value="1"/>
</dbReference>
<feature type="transmembrane region" description="Helical" evidence="7">
    <location>
        <begin position="115"/>
        <end position="136"/>
    </location>
</feature>
<dbReference type="InterPro" id="IPR003362">
    <property type="entry name" value="Bact_transf"/>
</dbReference>
<reference evidence="9 10" key="1">
    <citation type="submission" date="2023-03" db="EMBL/GenBank/DDBJ databases">
        <title>Diaphorobacter basophil sp. nov., isolated from a sewage-treatment plant.</title>
        <authorList>
            <person name="Yang K."/>
        </authorList>
    </citation>
    <scope>NUCLEOTIDE SEQUENCE [LARGE SCALE GENOMIC DNA]</scope>
    <source>
        <strain evidence="9 10">Y-1</strain>
    </source>
</reference>
<dbReference type="Proteomes" id="UP001303211">
    <property type="component" value="Chromosome"/>
</dbReference>
<evidence type="ECO:0000256" key="2">
    <source>
        <dbReference type="ARBA" id="ARBA00006464"/>
    </source>
</evidence>
<dbReference type="EMBL" id="CP136921">
    <property type="protein sequence ID" value="WOO34012.1"/>
    <property type="molecule type" value="Genomic_DNA"/>
</dbReference>
<dbReference type="RefSeq" id="WP_317703341.1">
    <property type="nucleotide sequence ID" value="NZ_CP136921.1"/>
</dbReference>
<keyword evidence="5 7" id="KW-1133">Transmembrane helix</keyword>
<comment type="subcellular location">
    <subcellularLocation>
        <location evidence="1">Membrane</location>
        <topology evidence="1">Multi-pass membrane protein</topology>
    </subcellularLocation>
</comment>
<name>A0ABZ0J9Z2_9BURK</name>
<gene>
    <name evidence="9" type="ORF">P4826_08110</name>
</gene>
<feature type="transmembrane region" description="Helical" evidence="7">
    <location>
        <begin position="12"/>
        <end position="34"/>
    </location>
</feature>
<dbReference type="InterPro" id="IPR017475">
    <property type="entry name" value="EPS_sugar_tfrase"/>
</dbReference>
<feature type="transmembrane region" description="Helical" evidence="7">
    <location>
        <begin position="280"/>
        <end position="303"/>
    </location>
</feature>
<dbReference type="InterPro" id="IPR017464">
    <property type="entry name" value="Sugar_tfrase_EpsB_2"/>
</dbReference>
<comment type="similarity">
    <text evidence="2">Belongs to the bacterial sugar transferase family.</text>
</comment>
<dbReference type="Pfam" id="PF02397">
    <property type="entry name" value="Bac_transf"/>
    <property type="match status" value="1"/>
</dbReference>
<organism evidence="9 10">
    <name type="scientific">Diaphorobacter limosus</name>
    <dbReference type="NCBI Taxonomy" id="3036128"/>
    <lineage>
        <taxon>Bacteria</taxon>
        <taxon>Pseudomonadati</taxon>
        <taxon>Pseudomonadota</taxon>
        <taxon>Betaproteobacteria</taxon>
        <taxon>Burkholderiales</taxon>
        <taxon>Comamonadaceae</taxon>
        <taxon>Diaphorobacter</taxon>
    </lineage>
</organism>
<keyword evidence="4 7" id="KW-0812">Transmembrane</keyword>
<evidence type="ECO:0000256" key="3">
    <source>
        <dbReference type="ARBA" id="ARBA00022679"/>
    </source>
</evidence>
<dbReference type="PANTHER" id="PTHR30576">
    <property type="entry name" value="COLANIC BIOSYNTHESIS UDP-GLUCOSE LIPID CARRIER TRANSFERASE"/>
    <property type="match status" value="1"/>
</dbReference>
<evidence type="ECO:0000256" key="1">
    <source>
        <dbReference type="ARBA" id="ARBA00004141"/>
    </source>
</evidence>
<sequence length="464" mass="51039">MVRIFNHYFRQRSILQAMVYMVLIVSTLVISMAWQVGAEALNGAIISSGVIRGGLIAVGILGMNAALGIHESPSGLTVGQVRSRAVLSFILSMVIAAGVLLLLPLSPPYHNEQTLLALLIMVSAMLILRLLGNSLLPASYKRQRVLVYGTGSRACVVTESLMKSDPSIELVGHFRGPQEKEQVASGLHVVSAGKTLTEVVEEYRVNEIVVAVNERRGGSMPLRELLDCKLQGVQVIDLATHFEKLLGQVHLEAVSAGWLIFGDGFKQGVVRSLVKRLLDVVGSAVLLLLAAPVMLVTAVLVFLESGLPIFYRQERVGLNGQTFNVIKFRSMRQDAEKDGTPRWAGAGDARVTRVGKFIRKTRIDELPQLLCVLKGDMSLVGPRPERPYFVERLTQDIPYYALRHGVKPGLTGWAQVRYHYGASVKDAEQKLQYDLYYVKNHSWFLDLIVLFETVGVVLTGKGAQ</sequence>
<keyword evidence="6 7" id="KW-0472">Membrane</keyword>